<dbReference type="SUPFAM" id="SSF54236">
    <property type="entry name" value="Ubiquitin-like"/>
    <property type="match status" value="1"/>
</dbReference>
<dbReference type="SUPFAM" id="SSF46934">
    <property type="entry name" value="UBA-like"/>
    <property type="match status" value="1"/>
</dbReference>
<evidence type="ECO:0000256" key="3">
    <source>
        <dbReference type="ARBA" id="ARBA00023054"/>
    </source>
</evidence>
<dbReference type="PANTHER" id="PTHR46340:SF1">
    <property type="entry name" value="UBX DOMAIN-CONTAINING PROTEIN 1"/>
    <property type="match status" value="1"/>
</dbReference>
<dbReference type="EMBL" id="KZ819667">
    <property type="protein sequence ID" value="PWN27629.1"/>
    <property type="molecule type" value="Genomic_DNA"/>
</dbReference>
<dbReference type="InterPro" id="IPR029071">
    <property type="entry name" value="Ubiquitin-like_domsf"/>
</dbReference>
<dbReference type="Pfam" id="PF00789">
    <property type="entry name" value="UBX"/>
    <property type="match status" value="1"/>
</dbReference>
<protein>
    <recommendedName>
        <fullName evidence="5">UBX domain-containing protein</fullName>
    </recommendedName>
</protein>
<dbReference type="SMART" id="SM00166">
    <property type="entry name" value="UBX"/>
    <property type="match status" value="1"/>
</dbReference>
<feature type="compositionally biased region" description="Low complexity" evidence="4">
    <location>
        <begin position="249"/>
        <end position="262"/>
    </location>
</feature>
<dbReference type="STRING" id="1569628.A0A316UQN3"/>
<name>A0A316UQN3_9BASI</name>
<evidence type="ECO:0000313" key="7">
    <source>
        <dbReference type="Proteomes" id="UP000245884"/>
    </source>
</evidence>
<dbReference type="GeneID" id="37030995"/>
<feature type="compositionally biased region" description="Gly residues" evidence="4">
    <location>
        <begin position="58"/>
        <end position="67"/>
    </location>
</feature>
<keyword evidence="2" id="KW-0963">Cytoplasm</keyword>
<evidence type="ECO:0000256" key="4">
    <source>
        <dbReference type="SAM" id="MobiDB-lite"/>
    </source>
</evidence>
<dbReference type="Proteomes" id="UP000245884">
    <property type="component" value="Unassembled WGS sequence"/>
</dbReference>
<dbReference type="GO" id="GO:0005737">
    <property type="term" value="C:cytoplasm"/>
    <property type="evidence" value="ECO:0007669"/>
    <property type="project" value="UniProtKB-SubCell"/>
</dbReference>
<feature type="region of interest" description="Disordered" evidence="4">
    <location>
        <begin position="30"/>
        <end position="76"/>
    </location>
</feature>
<evidence type="ECO:0000256" key="2">
    <source>
        <dbReference type="ARBA" id="ARBA00022490"/>
    </source>
</evidence>
<comment type="subcellular location">
    <subcellularLocation>
        <location evidence="1">Cytoplasm</location>
    </subcellularLocation>
</comment>
<dbReference type="GO" id="GO:0031397">
    <property type="term" value="P:negative regulation of protein ubiquitination"/>
    <property type="evidence" value="ECO:0007669"/>
    <property type="project" value="TreeGrafter"/>
</dbReference>
<dbReference type="Gene3D" id="3.10.20.90">
    <property type="entry name" value="Phosphatidylinositol 3-kinase Catalytic Subunit, Chain A, domain 1"/>
    <property type="match status" value="1"/>
</dbReference>
<dbReference type="InterPro" id="IPR009060">
    <property type="entry name" value="UBA-like_sf"/>
</dbReference>
<dbReference type="InterPro" id="IPR013087">
    <property type="entry name" value="Znf_C2H2_type"/>
</dbReference>
<dbReference type="PROSITE" id="PS00028">
    <property type="entry name" value="ZINC_FINGER_C2H2_1"/>
    <property type="match status" value="1"/>
</dbReference>
<sequence>MPDKDDLLAMGFEPARVDWALRSTGNSGLQSALDHLEANEGKPVPDVAQQTTTTPGSGSAGGGGNGPPGEYDEEEQAALMEMLKTKGQGAVDAATGSSSDGAGMEAKSIKCTDCGKVLKNSAFASFHAEKSGHTNFEESTEEVKPLTEEEKKERLAELRRKLAEKRAAQSTVDAQEAKANEQIRRKAGQDMAVAKDEMEKREAEKERKRKAAEKKADAEAKARVREQIEADKRERAERVAREKAARSGQTTQATPAAAAGAAPAPPPQAKAASTANESRLRIRAPGGQWMGTVPAETTLKQVEQMVVDAGNAAGPLKFSQTFPRKFFTDEEKQKTLRELGLVPNAALEAANA</sequence>
<dbReference type="RefSeq" id="XP_025362241.1">
    <property type="nucleotide sequence ID" value="XM_025509172.1"/>
</dbReference>
<keyword evidence="7" id="KW-1185">Reference proteome</keyword>
<evidence type="ECO:0000313" key="6">
    <source>
        <dbReference type="EMBL" id="PWN27629.1"/>
    </source>
</evidence>
<evidence type="ECO:0000259" key="5">
    <source>
        <dbReference type="PROSITE" id="PS50033"/>
    </source>
</evidence>
<dbReference type="PANTHER" id="PTHR46340">
    <property type="entry name" value="UBX DOMAIN-CONTAINING PROTEIN 1"/>
    <property type="match status" value="1"/>
</dbReference>
<dbReference type="Gene3D" id="1.10.8.10">
    <property type="entry name" value="DNA helicase RuvA subunit, C-terminal domain"/>
    <property type="match status" value="1"/>
</dbReference>
<dbReference type="GO" id="GO:0005634">
    <property type="term" value="C:nucleus"/>
    <property type="evidence" value="ECO:0007669"/>
    <property type="project" value="TreeGrafter"/>
</dbReference>
<dbReference type="GO" id="GO:0032435">
    <property type="term" value="P:negative regulation of proteasomal ubiquitin-dependent protein catabolic process"/>
    <property type="evidence" value="ECO:0007669"/>
    <property type="project" value="TreeGrafter"/>
</dbReference>
<evidence type="ECO:0000256" key="1">
    <source>
        <dbReference type="ARBA" id="ARBA00004496"/>
    </source>
</evidence>
<proteinExistence type="predicted"/>
<keyword evidence="3" id="KW-0175">Coiled coil</keyword>
<dbReference type="AlphaFoldDB" id="A0A316UQN3"/>
<feature type="compositionally biased region" description="Basic and acidic residues" evidence="4">
    <location>
        <begin position="213"/>
        <end position="245"/>
    </location>
</feature>
<feature type="region of interest" description="Disordered" evidence="4">
    <location>
        <begin position="129"/>
        <end position="152"/>
    </location>
</feature>
<feature type="region of interest" description="Disordered" evidence="4">
    <location>
        <begin position="166"/>
        <end position="292"/>
    </location>
</feature>
<feature type="compositionally biased region" description="Basic and acidic residues" evidence="4">
    <location>
        <begin position="175"/>
        <end position="206"/>
    </location>
</feature>
<gene>
    <name evidence="6" type="ORF">BDZ90DRAFT_279417</name>
</gene>
<dbReference type="GO" id="GO:0036435">
    <property type="term" value="F:K48-linked polyubiquitin modification-dependent protein binding"/>
    <property type="evidence" value="ECO:0007669"/>
    <property type="project" value="TreeGrafter"/>
</dbReference>
<organism evidence="6 7">
    <name type="scientific">Jaminaea rosea</name>
    <dbReference type="NCBI Taxonomy" id="1569628"/>
    <lineage>
        <taxon>Eukaryota</taxon>
        <taxon>Fungi</taxon>
        <taxon>Dikarya</taxon>
        <taxon>Basidiomycota</taxon>
        <taxon>Ustilaginomycotina</taxon>
        <taxon>Exobasidiomycetes</taxon>
        <taxon>Microstromatales</taxon>
        <taxon>Microstromatales incertae sedis</taxon>
        <taxon>Jaminaea</taxon>
    </lineage>
</organism>
<reference evidence="6 7" key="1">
    <citation type="journal article" date="2018" name="Mol. Biol. Evol.">
        <title>Broad Genomic Sampling Reveals a Smut Pathogenic Ancestry of the Fungal Clade Ustilaginomycotina.</title>
        <authorList>
            <person name="Kijpornyongpan T."/>
            <person name="Mondo S.J."/>
            <person name="Barry K."/>
            <person name="Sandor L."/>
            <person name="Lee J."/>
            <person name="Lipzen A."/>
            <person name="Pangilinan J."/>
            <person name="LaButti K."/>
            <person name="Hainaut M."/>
            <person name="Henrissat B."/>
            <person name="Grigoriev I.V."/>
            <person name="Spatafora J.W."/>
            <person name="Aime M.C."/>
        </authorList>
    </citation>
    <scope>NUCLEOTIDE SEQUENCE [LARGE SCALE GENOMIC DNA]</scope>
    <source>
        <strain evidence="6 7">MCA 5214</strain>
    </source>
</reference>
<dbReference type="InterPro" id="IPR001012">
    <property type="entry name" value="UBX_dom"/>
</dbReference>
<feature type="domain" description="UBX" evidence="5">
    <location>
        <begin position="273"/>
        <end position="349"/>
    </location>
</feature>
<dbReference type="OrthoDB" id="10254930at2759"/>
<dbReference type="PROSITE" id="PS50033">
    <property type="entry name" value="UBX"/>
    <property type="match status" value="1"/>
</dbReference>
<dbReference type="GO" id="GO:1903094">
    <property type="term" value="P:negative regulation of protein K48-linked deubiquitination"/>
    <property type="evidence" value="ECO:0007669"/>
    <property type="project" value="TreeGrafter"/>
</dbReference>
<accession>A0A316UQN3</accession>